<accession>A0ABT1NAY5</accession>
<name>A0ABT1NAY5_9FIRM</name>
<dbReference type="RefSeq" id="WP_255225913.1">
    <property type="nucleotide sequence ID" value="NZ_JAJEKE010000001.1"/>
</dbReference>
<evidence type="ECO:0000313" key="3">
    <source>
        <dbReference type="Proteomes" id="UP001651880"/>
    </source>
</evidence>
<keyword evidence="1" id="KW-0472">Membrane</keyword>
<sequence>MSSKSKSMILFSIAILVISIGLNVYLLSKLNIQSKDMETMQKTISEQKYYPKYSYDEEQKKIAESLDEYQSGLYPNKKLFLTEVSSALPVWVENDINNSSYKMDQKKINKVKAEQREILIRVIRASNEYKLTGEIKDKEALSYVSDKKREKRGWIPQQLLFQFYESDNYEFCYQIEPVSPEASVLGRQDGFHYLVHFFYDTKKVNGPNPEGLLQDNAMVVDKVDGKWMIVDYGPNN</sequence>
<reference evidence="2 3" key="1">
    <citation type="submission" date="2021-10" db="EMBL/GenBank/DDBJ databases">
        <title>Lutispora strain m25 sp. nov., a thermophilic, non-spore-forming bacterium isolated from a lab-scale methanogenic bioreactor digesting anaerobic sludge.</title>
        <authorList>
            <person name="El Houari A."/>
            <person name="Mcdonald J."/>
        </authorList>
    </citation>
    <scope>NUCLEOTIDE SEQUENCE [LARGE SCALE GENOMIC DNA]</scope>
    <source>
        <strain evidence="3">m25</strain>
    </source>
</reference>
<keyword evidence="3" id="KW-1185">Reference proteome</keyword>
<gene>
    <name evidence="2" type="ORF">LJD61_02565</name>
</gene>
<comment type="caution">
    <text evidence="2">The sequence shown here is derived from an EMBL/GenBank/DDBJ whole genome shotgun (WGS) entry which is preliminary data.</text>
</comment>
<organism evidence="2 3">
    <name type="scientific">Lutispora saccharofermentans</name>
    <dbReference type="NCBI Taxonomy" id="3024236"/>
    <lineage>
        <taxon>Bacteria</taxon>
        <taxon>Bacillati</taxon>
        <taxon>Bacillota</taxon>
        <taxon>Clostridia</taxon>
        <taxon>Lutisporales</taxon>
        <taxon>Lutisporaceae</taxon>
        <taxon>Lutispora</taxon>
    </lineage>
</organism>
<feature type="transmembrane region" description="Helical" evidence="1">
    <location>
        <begin position="7"/>
        <end position="27"/>
    </location>
</feature>
<keyword evidence="1" id="KW-1133">Transmembrane helix</keyword>
<evidence type="ECO:0000256" key="1">
    <source>
        <dbReference type="SAM" id="Phobius"/>
    </source>
</evidence>
<dbReference type="EMBL" id="JAJEKE010000001">
    <property type="protein sequence ID" value="MCQ1528432.1"/>
    <property type="molecule type" value="Genomic_DNA"/>
</dbReference>
<keyword evidence="1" id="KW-0812">Transmembrane</keyword>
<protein>
    <submittedName>
        <fullName evidence="2">Uncharacterized protein</fullName>
    </submittedName>
</protein>
<proteinExistence type="predicted"/>
<dbReference type="Proteomes" id="UP001651880">
    <property type="component" value="Unassembled WGS sequence"/>
</dbReference>
<evidence type="ECO:0000313" key="2">
    <source>
        <dbReference type="EMBL" id="MCQ1528432.1"/>
    </source>
</evidence>